<dbReference type="OrthoDB" id="1676929at2"/>
<comment type="caution">
    <text evidence="3">The sequence shown here is derived from an EMBL/GenBank/DDBJ whole genome shotgun (WGS) entry which is preliminary data.</text>
</comment>
<dbReference type="STRING" id="1330534.L323_04010"/>
<evidence type="ECO:0000313" key="3">
    <source>
        <dbReference type="EMBL" id="EPR13079.1"/>
    </source>
</evidence>
<accession>U4R3K2</accession>
<protein>
    <submittedName>
        <fullName evidence="3">Flagellar hook-length control protein</fullName>
    </submittedName>
</protein>
<dbReference type="AlphaFoldDB" id="U4R3K2"/>
<organism evidence="3 4">
    <name type="scientific">Ruminiclostridium papyrosolvens C7</name>
    <dbReference type="NCBI Taxonomy" id="1330534"/>
    <lineage>
        <taxon>Bacteria</taxon>
        <taxon>Bacillati</taxon>
        <taxon>Bacillota</taxon>
        <taxon>Clostridia</taxon>
        <taxon>Eubacteriales</taxon>
        <taxon>Oscillospiraceae</taxon>
        <taxon>Ruminiclostridium</taxon>
    </lineage>
</organism>
<proteinExistence type="predicted"/>
<gene>
    <name evidence="3" type="ORF">L323_04010</name>
</gene>
<dbReference type="Gene3D" id="3.30.750.140">
    <property type="match status" value="1"/>
</dbReference>
<dbReference type="Proteomes" id="UP000016860">
    <property type="component" value="Unassembled WGS sequence"/>
</dbReference>
<dbReference type="CDD" id="cd17470">
    <property type="entry name" value="T3SS_Flik_C"/>
    <property type="match status" value="1"/>
</dbReference>
<dbReference type="EMBL" id="ATAY01000020">
    <property type="protein sequence ID" value="EPR13079.1"/>
    <property type="molecule type" value="Genomic_DNA"/>
</dbReference>
<feature type="region of interest" description="Disordered" evidence="1">
    <location>
        <begin position="270"/>
        <end position="313"/>
    </location>
</feature>
<evidence type="ECO:0000256" key="1">
    <source>
        <dbReference type="SAM" id="MobiDB-lite"/>
    </source>
</evidence>
<reference evidence="3 4" key="1">
    <citation type="journal article" date="2013" name="Genome Announc.">
        <title>Draft Genome Sequence of the Cellulolytic Bacterium Clostridium papyrosolvens C7 (ATCC 700395).</title>
        <authorList>
            <person name="Zepeda V."/>
            <person name="Dassa B."/>
            <person name="Borovok I."/>
            <person name="Lamed R."/>
            <person name="Bayer E.A."/>
            <person name="Cate J.H."/>
        </authorList>
    </citation>
    <scope>NUCLEOTIDE SEQUENCE [LARGE SCALE GENOMIC DNA]</scope>
    <source>
        <strain evidence="3 4">C7</strain>
    </source>
</reference>
<dbReference type="Pfam" id="PF02120">
    <property type="entry name" value="Flg_hook"/>
    <property type="match status" value="1"/>
</dbReference>
<keyword evidence="3" id="KW-0282">Flagellum</keyword>
<feature type="compositionally biased region" description="Basic and acidic residues" evidence="1">
    <location>
        <begin position="275"/>
        <end position="307"/>
    </location>
</feature>
<feature type="compositionally biased region" description="Low complexity" evidence="1">
    <location>
        <begin position="54"/>
        <end position="63"/>
    </location>
</feature>
<feature type="domain" description="Flagellar hook-length control protein-like C-terminal" evidence="2">
    <location>
        <begin position="373"/>
        <end position="453"/>
    </location>
</feature>
<dbReference type="PATRIC" id="fig|1330534.3.peg.801"/>
<evidence type="ECO:0000259" key="2">
    <source>
        <dbReference type="Pfam" id="PF02120"/>
    </source>
</evidence>
<evidence type="ECO:0000313" key="4">
    <source>
        <dbReference type="Proteomes" id="UP000016860"/>
    </source>
</evidence>
<dbReference type="InterPro" id="IPR038610">
    <property type="entry name" value="FliK-like_C_sf"/>
</dbReference>
<sequence>MIMTSSNLLKLNLNQDSGNDILNIKSKTSQSSPGTSFKSVLDNTVNNYSKRNDTAANNNTAQDNDSKTKFKSFAEVQMSKKSVSTKSVVQVDSNKELANVSKDEAQASEKYDEQISALAQMLGIAPGQLADLAKQLGFSLKDLKNIDKLTVFMQKVSDLLELNDKQKDILLKLTTEVTNQIKPESEGVTETTNNIPAGEDINPQAGKVSIDLSKVASNIKEKLDTLIENGQNNQGLISDEAAKIIAVMKSQSQPVETAVSQNTDTDVVEEVSLEGDNKKADTKKIDTETKTKDVPKENNDESTESTKPHLGLQGLNTSAQTATTDEQNLTQNFQAVGDVKSVLNNSQVTAEKSVFSVRQPIKTSEVVNQVMEQAKVILGQDKTEMVIQLKPDHLGKLELKVVTEQGIVAAKFIAESQQVKEIIETNMQLLKDSLQKQGIAIDGVSVQVGQENRSENRNQSLTQGKNNGSGNGIKHAEGVTGSNVAGASLLENLPERLAQYTDDLNTINLTA</sequence>
<feature type="compositionally biased region" description="Polar residues" evidence="1">
    <location>
        <begin position="450"/>
        <end position="468"/>
    </location>
</feature>
<keyword evidence="3" id="KW-0966">Cell projection</keyword>
<keyword evidence="3" id="KW-0969">Cilium</keyword>
<dbReference type="InterPro" id="IPR021136">
    <property type="entry name" value="Flagellar_hook_control-like_C"/>
</dbReference>
<dbReference type="RefSeq" id="WP_020814411.1">
    <property type="nucleotide sequence ID" value="NZ_ATAY01000020.1"/>
</dbReference>
<feature type="region of interest" description="Disordered" evidence="1">
    <location>
        <begin position="450"/>
        <end position="478"/>
    </location>
</feature>
<feature type="region of interest" description="Disordered" evidence="1">
    <location>
        <begin position="48"/>
        <end position="67"/>
    </location>
</feature>
<name>U4R3K2_9FIRM</name>